<keyword evidence="3 4" id="KW-0418">Kinase</keyword>
<reference evidence="5 6" key="1">
    <citation type="journal article" date="2019" name="Int. J. Syst. Evol. Microbiol.">
        <title>The Global Catalogue of Microorganisms (GCM) 10K type strain sequencing project: providing services to taxonomists for standard genome sequencing and annotation.</title>
        <authorList>
            <consortium name="The Broad Institute Genomics Platform"/>
            <consortium name="The Broad Institute Genome Sequencing Center for Infectious Disease"/>
            <person name="Wu L."/>
            <person name="Ma J."/>
        </authorList>
    </citation>
    <scope>NUCLEOTIDE SEQUENCE [LARGE SCALE GENOMIC DNA]</scope>
    <source>
        <strain evidence="5 6">JCM 9383</strain>
    </source>
</reference>
<evidence type="ECO:0000313" key="6">
    <source>
        <dbReference type="Proteomes" id="UP001500979"/>
    </source>
</evidence>
<accession>A0ABN3VKE7</accession>
<evidence type="ECO:0000256" key="1">
    <source>
        <dbReference type="ARBA" id="ARBA00006284"/>
    </source>
</evidence>
<sequence length="370" mass="36657">MPGHVLIAPDKFKGSLTAPGVAEAVADGLRRVDPGLPVRMAPVADGGDGTVQAALASGYRRVPVRVGGPVGEPVDAEIAVDGDTAVVELAAASGLALLDPAALAPLTATSAGTGELIRAALDEGARTIVLGVGGSACTDGGAGMLTALGARLLAADGTELAPGGGALADLDLVDFAGLDPRVTEAEIILASDVDNPLLGPKGAAHVYGPQKGADPEQVELLDAALARWARAVSSGDVADRPGAGAAGGVGYAAMAVLGARRRAGTDVVLDLVGFDRLLQGARLVITGEGSLDEQTLHGKAPAGVASRAVAAGVPVVAVAGRCQLSPDRLRAAGFAAAYALADIEPDIERSMREGAALLGDLGERVAAEWL</sequence>
<dbReference type="PANTHER" id="PTHR21599">
    <property type="entry name" value="GLYCERATE KINASE"/>
    <property type="match status" value="1"/>
</dbReference>
<evidence type="ECO:0000256" key="4">
    <source>
        <dbReference type="PIRNR" id="PIRNR006078"/>
    </source>
</evidence>
<evidence type="ECO:0000256" key="3">
    <source>
        <dbReference type="ARBA" id="ARBA00022777"/>
    </source>
</evidence>
<dbReference type="NCBIfam" id="TIGR00045">
    <property type="entry name" value="glycerate kinase"/>
    <property type="match status" value="1"/>
</dbReference>
<organism evidence="5 6">
    <name type="scientific">Saccharopolyspora taberi</name>
    <dbReference type="NCBI Taxonomy" id="60895"/>
    <lineage>
        <taxon>Bacteria</taxon>
        <taxon>Bacillati</taxon>
        <taxon>Actinomycetota</taxon>
        <taxon>Actinomycetes</taxon>
        <taxon>Pseudonocardiales</taxon>
        <taxon>Pseudonocardiaceae</taxon>
        <taxon>Saccharopolyspora</taxon>
    </lineage>
</organism>
<gene>
    <name evidence="5" type="ORF">GCM10010470_49950</name>
</gene>
<dbReference type="RefSeq" id="WP_344683651.1">
    <property type="nucleotide sequence ID" value="NZ_BAAAUX010000020.1"/>
</dbReference>
<comment type="similarity">
    <text evidence="1 4">Belongs to the glycerate kinase type-1 family.</text>
</comment>
<dbReference type="Pfam" id="PF02595">
    <property type="entry name" value="Gly_kinase"/>
    <property type="match status" value="1"/>
</dbReference>
<keyword evidence="2 4" id="KW-0808">Transferase</keyword>
<keyword evidence="6" id="KW-1185">Reference proteome</keyword>
<dbReference type="Proteomes" id="UP001500979">
    <property type="component" value="Unassembled WGS sequence"/>
</dbReference>
<evidence type="ECO:0000313" key="5">
    <source>
        <dbReference type="EMBL" id="GAA2808714.1"/>
    </source>
</evidence>
<dbReference type="Gene3D" id="3.40.50.10350">
    <property type="entry name" value="Glycerate kinase, domain 1"/>
    <property type="match status" value="1"/>
</dbReference>
<proteinExistence type="inferred from homology"/>
<dbReference type="EMBL" id="BAAAUX010000020">
    <property type="protein sequence ID" value="GAA2808714.1"/>
    <property type="molecule type" value="Genomic_DNA"/>
</dbReference>
<dbReference type="GO" id="GO:0016301">
    <property type="term" value="F:kinase activity"/>
    <property type="evidence" value="ECO:0007669"/>
    <property type="project" value="UniProtKB-KW"/>
</dbReference>
<dbReference type="Gene3D" id="3.90.1510.10">
    <property type="entry name" value="Glycerate kinase, domain 2"/>
    <property type="match status" value="1"/>
</dbReference>
<dbReference type="SUPFAM" id="SSF110738">
    <property type="entry name" value="Glycerate kinase I"/>
    <property type="match status" value="1"/>
</dbReference>
<dbReference type="PIRSF" id="PIRSF006078">
    <property type="entry name" value="GlxK"/>
    <property type="match status" value="1"/>
</dbReference>
<dbReference type="InterPro" id="IPR018197">
    <property type="entry name" value="Glycerate_kinase_RE-like"/>
</dbReference>
<dbReference type="InterPro" id="IPR004381">
    <property type="entry name" value="Glycerate_kinase"/>
</dbReference>
<evidence type="ECO:0000256" key="2">
    <source>
        <dbReference type="ARBA" id="ARBA00022679"/>
    </source>
</evidence>
<dbReference type="PANTHER" id="PTHR21599:SF0">
    <property type="entry name" value="GLYCERATE KINASE"/>
    <property type="match status" value="1"/>
</dbReference>
<protein>
    <submittedName>
        <fullName evidence="5">Glycerate kinase</fullName>
    </submittedName>
</protein>
<name>A0ABN3VKE7_9PSEU</name>
<comment type="caution">
    <text evidence="5">The sequence shown here is derived from an EMBL/GenBank/DDBJ whole genome shotgun (WGS) entry which is preliminary data.</text>
</comment>
<dbReference type="InterPro" id="IPR018193">
    <property type="entry name" value="Glyc_kinase_flavodox-like_fold"/>
</dbReference>
<dbReference type="InterPro" id="IPR036129">
    <property type="entry name" value="Glycerate_kinase_sf"/>
</dbReference>